<dbReference type="PANTHER" id="PTHR30327:SF1">
    <property type="entry name" value="UPF0301 PROTEIN YQGE"/>
    <property type="match status" value="1"/>
</dbReference>
<evidence type="ECO:0000313" key="2">
    <source>
        <dbReference type="EMBL" id="QGY45407.1"/>
    </source>
</evidence>
<dbReference type="GO" id="GO:0005829">
    <property type="term" value="C:cytosol"/>
    <property type="evidence" value="ECO:0007669"/>
    <property type="project" value="TreeGrafter"/>
</dbReference>
<keyword evidence="3" id="KW-1185">Reference proteome</keyword>
<evidence type="ECO:0000313" key="3">
    <source>
        <dbReference type="Proteomes" id="UP000428260"/>
    </source>
</evidence>
<dbReference type="Gene3D" id="3.40.1740.10">
    <property type="entry name" value="VC0467-like"/>
    <property type="match status" value="1"/>
</dbReference>
<comment type="similarity">
    <text evidence="1">Belongs to the UPF0301 (AlgH) family.</text>
</comment>
<dbReference type="EMBL" id="CP046401">
    <property type="protein sequence ID" value="QGY45407.1"/>
    <property type="molecule type" value="Genomic_DNA"/>
</dbReference>
<proteinExistence type="inferred from homology"/>
<reference evidence="2 3" key="1">
    <citation type="submission" date="2019-11" db="EMBL/GenBank/DDBJ databases">
        <authorList>
            <person name="Zheng R.K."/>
            <person name="Sun C.M."/>
        </authorList>
    </citation>
    <scope>NUCLEOTIDE SEQUENCE [LARGE SCALE GENOMIC DNA]</scope>
    <source>
        <strain evidence="2 3">WC007</strain>
    </source>
</reference>
<dbReference type="KEGG" id="mcos:GM418_17520"/>
<protein>
    <submittedName>
        <fullName evidence="2">YqgE/AlgH family protein</fullName>
    </submittedName>
</protein>
<gene>
    <name evidence="2" type="ORF">GM418_17520</name>
</gene>
<dbReference type="AlphaFoldDB" id="A0A6I6JYX8"/>
<dbReference type="InterPro" id="IPR003774">
    <property type="entry name" value="AlgH-like"/>
</dbReference>
<dbReference type="RefSeq" id="WP_158868550.1">
    <property type="nucleotide sequence ID" value="NZ_CP046401.1"/>
</dbReference>
<organism evidence="2 3">
    <name type="scientific">Maribellus comscasis</name>
    <dbReference type="NCBI Taxonomy" id="2681766"/>
    <lineage>
        <taxon>Bacteria</taxon>
        <taxon>Pseudomonadati</taxon>
        <taxon>Bacteroidota</taxon>
        <taxon>Bacteroidia</taxon>
        <taxon>Marinilabiliales</taxon>
        <taxon>Prolixibacteraceae</taxon>
        <taxon>Maribellus</taxon>
    </lineage>
</organism>
<dbReference type="Pfam" id="PF02622">
    <property type="entry name" value="DUF179"/>
    <property type="match status" value="1"/>
</dbReference>
<evidence type="ECO:0000256" key="1">
    <source>
        <dbReference type="ARBA" id="ARBA00009600"/>
    </source>
</evidence>
<dbReference type="PANTHER" id="PTHR30327">
    <property type="entry name" value="UNCHARACTERIZED PROTEIN YQGE"/>
    <property type="match status" value="1"/>
</dbReference>
<sequence>MVVKISYIAQSMGKDLDIFKIKTNNIAPQKGRILIAEPFLSGNYFNRSVVLLVAHSSKGAVGFILNKRVEFPIHEVFPDFPEFDAKVYLGGPVSTDSVYFIHKLGEQIPGSIHVLGNLYWGGDFVELKRQIKIGLLQPSDVRFFLGYSGWDSGQLEQEIKEDSWLVTDVEEEVVMRELNQASWADFVKKAGQRYTIWENFPENPSLN</sequence>
<name>A0A6I6JYX8_9BACT</name>
<dbReference type="Proteomes" id="UP000428260">
    <property type="component" value="Chromosome"/>
</dbReference>
<accession>A0A6I6JYX8</accession>
<dbReference type="SUPFAM" id="SSF143456">
    <property type="entry name" value="VC0467-like"/>
    <property type="match status" value="1"/>
</dbReference>